<evidence type="ECO:0000313" key="6">
    <source>
        <dbReference type="EMBL" id="GBB94873.1"/>
    </source>
</evidence>
<evidence type="ECO:0000259" key="4">
    <source>
        <dbReference type="PROSITE" id="PS50009"/>
    </source>
</evidence>
<dbReference type="Proteomes" id="UP000247702">
    <property type="component" value="Unassembled WGS sequence"/>
</dbReference>
<dbReference type="Gene3D" id="1.10.840.10">
    <property type="entry name" value="Ras guanine-nucleotide exchange factors catalytic domain"/>
    <property type="match status" value="1"/>
</dbReference>
<feature type="compositionally biased region" description="Basic and acidic residues" evidence="3">
    <location>
        <begin position="27"/>
        <end position="36"/>
    </location>
</feature>
<feature type="region of interest" description="Disordered" evidence="3">
    <location>
        <begin position="729"/>
        <end position="748"/>
    </location>
</feature>
<feature type="compositionally biased region" description="Basic and acidic residues" evidence="3">
    <location>
        <begin position="1005"/>
        <end position="1014"/>
    </location>
</feature>
<feature type="compositionally biased region" description="Basic and acidic residues" evidence="3">
    <location>
        <begin position="1163"/>
        <end position="1184"/>
    </location>
</feature>
<dbReference type="CDD" id="cd06224">
    <property type="entry name" value="REM"/>
    <property type="match status" value="1"/>
</dbReference>
<feature type="region of interest" description="Disordered" evidence="3">
    <location>
        <begin position="1526"/>
        <end position="1545"/>
    </location>
</feature>
<feature type="domain" description="Ras-GEF" evidence="4">
    <location>
        <begin position="1304"/>
        <end position="1606"/>
    </location>
</feature>
<feature type="compositionally biased region" description="Low complexity" evidence="3">
    <location>
        <begin position="1233"/>
        <end position="1244"/>
    </location>
</feature>
<feature type="compositionally biased region" description="Acidic residues" evidence="3">
    <location>
        <begin position="1067"/>
        <end position="1076"/>
    </location>
</feature>
<evidence type="ECO:0000313" key="7">
    <source>
        <dbReference type="Proteomes" id="UP000247702"/>
    </source>
</evidence>
<dbReference type="GO" id="GO:0005886">
    <property type="term" value="C:plasma membrane"/>
    <property type="evidence" value="ECO:0007669"/>
    <property type="project" value="TreeGrafter"/>
</dbReference>
<dbReference type="GO" id="GO:0005085">
    <property type="term" value="F:guanyl-nucleotide exchange factor activity"/>
    <property type="evidence" value="ECO:0007669"/>
    <property type="project" value="UniProtKB-KW"/>
</dbReference>
<dbReference type="GO" id="GO:0007265">
    <property type="term" value="P:Ras protein signal transduction"/>
    <property type="evidence" value="ECO:0007669"/>
    <property type="project" value="TreeGrafter"/>
</dbReference>
<dbReference type="PANTHER" id="PTHR23113">
    <property type="entry name" value="GUANINE NUCLEOTIDE EXCHANGE FACTOR"/>
    <property type="match status" value="1"/>
</dbReference>
<feature type="compositionally biased region" description="Polar residues" evidence="3">
    <location>
        <begin position="1"/>
        <end position="26"/>
    </location>
</feature>
<feature type="domain" description="N-terminal Ras-GEF" evidence="5">
    <location>
        <begin position="354"/>
        <end position="476"/>
    </location>
</feature>
<feature type="compositionally biased region" description="Polar residues" evidence="3">
    <location>
        <begin position="539"/>
        <end position="552"/>
    </location>
</feature>
<feature type="region of interest" description="Disordered" evidence="3">
    <location>
        <begin position="1"/>
        <end position="52"/>
    </location>
</feature>
<evidence type="ECO:0000259" key="5">
    <source>
        <dbReference type="PROSITE" id="PS50212"/>
    </source>
</evidence>
<sequence length="1613" mass="183277">MDNKTESTNIKETTENIENSGITLENDNNKDTQHENIEEETTDNLQPQESLPNIISDKNTTQQVSESPIISSNLNIPAVSKFASDIVISTSVIGSNVAAHQKSKSRHQLSNSEAFINLDDDVSMRDTMKSNRPRESRRSAPVPYRPTTEFDVQNLPRPNSQIIIPTMRRYNSIITPNSDQEFARILNWPTQSHDHDRLQQSQKNLVGLNSKDNLVDDGEIIFDTTSFNQAGDIQQLSHGQIPSYIPQGRFSVTAAMHQVINPSRAPEVPSLISTYGTEIFNQIQSDDDSRLIVWSISRAEERRQGSIISSYVSSSKRWSIHEKLERAGKTICGAGLRDRFENKLSKNRHSIVMTEKVIMAATIEKLIEKLTSGIDYTFLTDFFLTYRAFITPLHLCKLLILRFNWALEADDEKRRVVRVRTFVTLRHWLLNYFAYDFVPCRDLRSTLITYLNTLHPLAPRDQKIVQALKRIIKRLKKIYYRKGVVGISKNGNGGNITEKKTGDIIPENTQRNSEQFLEDDGISLSSKEKSKRTVKHESTSTISSILTPGTTDSESEEFGRHRSSRSGISRPTEFEVVSSNSQYSDEFSTDENPISSFYDEKLAKSLPALTNKNFGDWDLDVDDKDNDKIPIPKQDNKKKLKLRSSSMSDLSQRRKLQAEFSPLKHNLRDNLKDNLKDNDIIMEEEEPPPLPPRRRRRHTITYTQPSLVVPPSPSFFKGGFLNFPIRKPKKAASQETMNEKFQDRTRKKRSLSLSEAICGFAENDDDEDENDEFDLSQIDHAGGIVRRNSSPAYIGSTSIQKEKGETPKRKTGRPSWPQKVSATVGKFARVLFTPSGTGKSGGIKILCANSDVVTSEERDSETSVPHENLNEDDLPIYLDGFSYVDESLEEEYYDARRQEDFAGTEERFNWDDEEEGELQEEIEEEEEETDDEGLASTSIEPHIPPIHEQEKEDKNEYLEEQENSHQNTKTIRRKPKVWELNTVIEVVDDDNLDRSSISLHDILESKKEEEKITEELSSENKQTEEPQSVRRNRRIGKIYEVKDDEPTIFVTPPESSENKGEVLEQGLDIDEEDDENNSTSRRLRRLPKVRDLRSAVTIKDLEEKSGKRVSCSTFSSLGTLGIEDTGTTASTEAMLSRALTSSSSKLKNKESVKSSSDIGTEIQGEKEASKEVGRELVKRKDKSIMKPPSSEPITNNNGITPGSPKKSSESSVKRIVITEPPSKKLPDIPVQHTTTTTTTATTTAESRGSIKIPNKNIPSTTQKSSLNKPLPPLPIQDNQPKRPPSISTTINSQSRYRSFILNYRSEDIAKQFCLIERDFLLKVNWEDLVQVGYTTNDENVKEKKEKRRDAKGKGKELEEVKEKPRKRVRENGVDKVIERFNLACDWVATEIVLTRSLDDRVQVIEKFIRIAQKCLQFSNFATLTQILLGLQSPPVERLRRTWTRVRNEDLHAFKELSEYISAFGNWKVIREAMRKSIEDSTILKELMKQRKSRISDVRNTGCIPFLGLYLSDLVFNAAVPSFIDPTSSQPSTPSSPLPSSSADATSPLHHQPLINFHKHRTTATIVKRVLTFQTLSRGYNFSIDKEIYDKCYGLKGFEATKLVVMDLDVDDFV</sequence>
<name>A0A2Z6QXE8_9GLOM</name>
<dbReference type="SMART" id="SM00229">
    <property type="entry name" value="RasGEFN"/>
    <property type="match status" value="1"/>
</dbReference>
<feature type="region of interest" description="Disordered" evidence="3">
    <location>
        <begin position="1339"/>
        <end position="1358"/>
    </location>
</feature>
<keyword evidence="7" id="KW-1185">Reference proteome</keyword>
<dbReference type="EMBL" id="BEXD01001591">
    <property type="protein sequence ID" value="GBB94873.1"/>
    <property type="molecule type" value="Genomic_DNA"/>
</dbReference>
<dbReference type="Gene3D" id="1.20.870.10">
    <property type="entry name" value="Son of sevenless (SoS) protein Chain: S domain 1"/>
    <property type="match status" value="1"/>
</dbReference>
<dbReference type="SUPFAM" id="SSF48366">
    <property type="entry name" value="Ras GEF"/>
    <property type="match status" value="1"/>
</dbReference>
<feature type="region of interest" description="Disordered" evidence="3">
    <location>
        <begin position="1138"/>
        <end position="1290"/>
    </location>
</feature>
<feature type="region of interest" description="Disordered" evidence="3">
    <location>
        <begin position="498"/>
        <end position="589"/>
    </location>
</feature>
<evidence type="ECO:0000256" key="1">
    <source>
        <dbReference type="ARBA" id="ARBA00022658"/>
    </source>
</evidence>
<dbReference type="PANTHER" id="PTHR23113:SF363">
    <property type="entry name" value="PROTEIN SON OF SEVENLESS"/>
    <property type="match status" value="1"/>
</dbReference>
<proteinExistence type="predicted"/>
<evidence type="ECO:0000256" key="3">
    <source>
        <dbReference type="SAM" id="MobiDB-lite"/>
    </source>
</evidence>
<accession>A0A2Z6QXE8</accession>
<evidence type="ECO:0000256" key="2">
    <source>
        <dbReference type="PROSITE-ProRule" id="PRU00168"/>
    </source>
</evidence>
<dbReference type="SMART" id="SM00147">
    <property type="entry name" value="RasGEF"/>
    <property type="match status" value="1"/>
</dbReference>
<feature type="compositionally biased region" description="Polar residues" evidence="3">
    <location>
        <begin position="577"/>
        <end position="589"/>
    </location>
</feature>
<dbReference type="InterPro" id="IPR008937">
    <property type="entry name" value="Ras-like_GEF"/>
</dbReference>
<dbReference type="PROSITE" id="PS50009">
    <property type="entry name" value="RASGEF_CAT"/>
    <property type="match status" value="1"/>
</dbReference>
<feature type="compositionally biased region" description="Acidic residues" evidence="3">
    <location>
        <begin position="911"/>
        <end position="933"/>
    </location>
</feature>
<gene>
    <name evidence="6" type="ORF">RclHR1_02430014</name>
</gene>
<dbReference type="InterPro" id="IPR036964">
    <property type="entry name" value="RASGEF_cat_dom_sf"/>
</dbReference>
<feature type="compositionally biased region" description="Polar residues" evidence="3">
    <location>
        <begin position="1256"/>
        <end position="1267"/>
    </location>
</feature>
<dbReference type="Pfam" id="PF00617">
    <property type="entry name" value="RasGEF"/>
    <property type="match status" value="1"/>
</dbReference>
<protein>
    <recommendedName>
        <fullName evidence="8">Ras-GEF domain-containing protein</fullName>
    </recommendedName>
</protein>
<organism evidence="6 7">
    <name type="scientific">Rhizophagus clarus</name>
    <dbReference type="NCBI Taxonomy" id="94130"/>
    <lineage>
        <taxon>Eukaryota</taxon>
        <taxon>Fungi</taxon>
        <taxon>Fungi incertae sedis</taxon>
        <taxon>Mucoromycota</taxon>
        <taxon>Glomeromycotina</taxon>
        <taxon>Glomeromycetes</taxon>
        <taxon>Glomerales</taxon>
        <taxon>Glomeraceae</taxon>
        <taxon>Rhizophagus</taxon>
    </lineage>
</organism>
<feature type="region of interest" description="Disordered" evidence="3">
    <location>
        <begin position="797"/>
        <end position="819"/>
    </location>
</feature>
<feature type="region of interest" description="Disordered" evidence="3">
    <location>
        <begin position="903"/>
        <end position="974"/>
    </location>
</feature>
<feature type="compositionally biased region" description="Polar residues" evidence="3">
    <location>
        <begin position="43"/>
        <end position="52"/>
    </location>
</feature>
<keyword evidence="1 2" id="KW-0344">Guanine-nucleotide releasing factor</keyword>
<dbReference type="PROSITE" id="PS50212">
    <property type="entry name" value="RASGEF_NTER"/>
    <property type="match status" value="1"/>
</dbReference>
<feature type="compositionally biased region" description="Basic and acidic residues" evidence="3">
    <location>
        <begin position="125"/>
        <end position="138"/>
    </location>
</feature>
<feature type="compositionally biased region" description="Polar residues" evidence="3">
    <location>
        <begin position="1191"/>
        <end position="1200"/>
    </location>
</feature>
<feature type="region of interest" description="Disordered" evidence="3">
    <location>
        <begin position="1005"/>
        <end position="1086"/>
    </location>
</feature>
<dbReference type="InterPro" id="IPR000651">
    <property type="entry name" value="Ras-like_Gua-exchang_fac_N"/>
</dbReference>
<dbReference type="InterPro" id="IPR001895">
    <property type="entry name" value="RASGEF_cat_dom"/>
</dbReference>
<evidence type="ECO:0008006" key="8">
    <source>
        <dbReference type="Google" id="ProtNLM"/>
    </source>
</evidence>
<feature type="compositionally biased region" description="Basic and acidic residues" evidence="3">
    <location>
        <begin position="625"/>
        <end position="637"/>
    </location>
</feature>
<comment type="caution">
    <text evidence="6">The sequence shown here is derived from an EMBL/GenBank/DDBJ whole genome shotgun (WGS) entry which is preliminary data.</text>
</comment>
<dbReference type="Pfam" id="PF00618">
    <property type="entry name" value="RasGEF_N"/>
    <property type="match status" value="1"/>
</dbReference>
<reference evidence="6 7" key="1">
    <citation type="submission" date="2017-11" db="EMBL/GenBank/DDBJ databases">
        <title>The genome of Rhizophagus clarus HR1 reveals common genetic basis of auxotrophy among arbuscular mycorrhizal fungi.</title>
        <authorList>
            <person name="Kobayashi Y."/>
        </authorList>
    </citation>
    <scope>NUCLEOTIDE SEQUENCE [LARGE SCALE GENOMIC DNA]</scope>
    <source>
        <strain evidence="6 7">HR1</strain>
    </source>
</reference>
<dbReference type="STRING" id="94130.A0A2Z6QXE8"/>
<feature type="region of interest" description="Disordered" evidence="3">
    <location>
        <begin position="125"/>
        <end position="153"/>
    </location>
</feature>
<feature type="region of interest" description="Disordered" evidence="3">
    <location>
        <begin position="617"/>
        <end position="651"/>
    </location>
</feature>
<feature type="compositionally biased region" description="Basic and acidic residues" evidence="3">
    <location>
        <begin position="945"/>
        <end position="957"/>
    </location>
</feature>
<dbReference type="InterPro" id="IPR023578">
    <property type="entry name" value="Ras_GEF_dom_sf"/>
</dbReference>